<gene>
    <name evidence="2" type="ORF">J2744_000542</name>
</gene>
<keyword evidence="1" id="KW-0812">Transmembrane</keyword>
<dbReference type="AlphaFoldDB" id="A0A8J7R682"/>
<dbReference type="EMBL" id="JAGGKE010000002">
    <property type="protein sequence ID" value="MBP1900884.1"/>
    <property type="molecule type" value="Genomic_DNA"/>
</dbReference>
<evidence type="ECO:0000256" key="1">
    <source>
        <dbReference type="SAM" id="Phobius"/>
    </source>
</evidence>
<organism evidence="2 3">
    <name type="scientific">Halorubrum trapanicum</name>
    <dbReference type="NCBI Taxonomy" id="29284"/>
    <lineage>
        <taxon>Archaea</taxon>
        <taxon>Methanobacteriati</taxon>
        <taxon>Methanobacteriota</taxon>
        <taxon>Stenosarchaea group</taxon>
        <taxon>Halobacteria</taxon>
        <taxon>Halobacteriales</taxon>
        <taxon>Haloferacaceae</taxon>
        <taxon>Halorubrum</taxon>
    </lineage>
</organism>
<dbReference type="RefSeq" id="WP_209544174.1">
    <property type="nucleotide sequence ID" value="NZ_BAAADX010000001.1"/>
</dbReference>
<accession>A0A8J7R682</accession>
<name>A0A8J7R682_9EURY</name>
<keyword evidence="3" id="KW-1185">Reference proteome</keyword>
<sequence>MTGVSGAISGFVLSVVVNLGSIWYQNRKRKEREQVIKEKEWYRDLLRTSRNLEREAYLIDPTSDVSVGRDGFQSDDPSIKQIDELLNELEGLVDKRPETVESREASRRISEIEAWHRRNQDGDSISPIDIKERIIDDSRLIKNLSKNQIPD</sequence>
<evidence type="ECO:0000313" key="2">
    <source>
        <dbReference type="EMBL" id="MBP1900884.1"/>
    </source>
</evidence>
<comment type="caution">
    <text evidence="2">The sequence shown here is derived from an EMBL/GenBank/DDBJ whole genome shotgun (WGS) entry which is preliminary data.</text>
</comment>
<keyword evidence="1" id="KW-1133">Transmembrane helix</keyword>
<keyword evidence="1" id="KW-0472">Membrane</keyword>
<dbReference type="Proteomes" id="UP000770586">
    <property type="component" value="Unassembled WGS sequence"/>
</dbReference>
<protein>
    <submittedName>
        <fullName evidence="2">Uncharacterized protein</fullName>
    </submittedName>
</protein>
<proteinExistence type="predicted"/>
<evidence type="ECO:0000313" key="3">
    <source>
        <dbReference type="Proteomes" id="UP000770586"/>
    </source>
</evidence>
<reference evidence="2 3" key="1">
    <citation type="submission" date="2021-03" db="EMBL/GenBank/DDBJ databases">
        <title>Genomic Encyclopedia of Type Strains, Phase IV (KMG-IV): sequencing the most valuable type-strain genomes for metagenomic binning, comparative biology and taxonomic classification.</title>
        <authorList>
            <person name="Goeker M."/>
        </authorList>
    </citation>
    <scope>NUCLEOTIDE SEQUENCE [LARGE SCALE GENOMIC DNA]</scope>
    <source>
        <strain evidence="2 3">DSM 12287</strain>
    </source>
</reference>
<feature type="transmembrane region" description="Helical" evidence="1">
    <location>
        <begin position="6"/>
        <end position="24"/>
    </location>
</feature>